<dbReference type="Gene3D" id="2.40.50.1020">
    <property type="entry name" value="LytTr DNA-binding domain"/>
    <property type="match status" value="1"/>
</dbReference>
<dbReference type="PANTHER" id="PTHR37299:SF1">
    <property type="entry name" value="STAGE 0 SPORULATION PROTEIN A HOMOLOG"/>
    <property type="match status" value="1"/>
</dbReference>
<comment type="caution">
    <text evidence="6">The sequence shown here is derived from an EMBL/GenBank/DDBJ whole genome shotgun (WGS) entry which is preliminary data.</text>
</comment>
<dbReference type="PROSITE" id="PS50930">
    <property type="entry name" value="HTH_LYTTR"/>
    <property type="match status" value="1"/>
</dbReference>
<reference evidence="6 7" key="1">
    <citation type="submission" date="2018-07" db="EMBL/GenBank/DDBJ databases">
        <title>Anaerosacharophilus polymeroproducens gen. nov. sp. nov., an anaerobic bacterium isolated from salt field.</title>
        <authorList>
            <person name="Kim W."/>
            <person name="Yang S.-H."/>
            <person name="Oh J."/>
            <person name="Lee J.-H."/>
            <person name="Kwon K.K."/>
        </authorList>
    </citation>
    <scope>NUCLEOTIDE SEQUENCE [LARGE SCALE GENOMIC DNA]</scope>
    <source>
        <strain evidence="6 7">MCWD5</strain>
    </source>
</reference>
<feature type="modified residue" description="4-aspartylphosphate" evidence="3">
    <location>
        <position position="55"/>
    </location>
</feature>
<evidence type="ECO:0000259" key="5">
    <source>
        <dbReference type="PROSITE" id="PS50930"/>
    </source>
</evidence>
<feature type="domain" description="Response regulatory" evidence="4">
    <location>
        <begin position="2"/>
        <end position="118"/>
    </location>
</feature>
<evidence type="ECO:0000313" key="7">
    <source>
        <dbReference type="Proteomes" id="UP000255036"/>
    </source>
</evidence>
<evidence type="ECO:0000256" key="3">
    <source>
        <dbReference type="PROSITE-ProRule" id="PRU00169"/>
    </source>
</evidence>
<dbReference type="SMART" id="SM00850">
    <property type="entry name" value="LytTR"/>
    <property type="match status" value="1"/>
</dbReference>
<dbReference type="RefSeq" id="WP_115483620.1">
    <property type="nucleotide sequence ID" value="NZ_QRCT01000051.1"/>
</dbReference>
<dbReference type="InterPro" id="IPR007492">
    <property type="entry name" value="LytTR_DNA-bd_dom"/>
</dbReference>
<dbReference type="Proteomes" id="UP000255036">
    <property type="component" value="Unassembled WGS sequence"/>
</dbReference>
<dbReference type="Pfam" id="PF00072">
    <property type="entry name" value="Response_reg"/>
    <property type="match status" value="1"/>
</dbReference>
<accession>A0A371AQN8</accession>
<dbReference type="PROSITE" id="PS50110">
    <property type="entry name" value="RESPONSE_REGULATORY"/>
    <property type="match status" value="1"/>
</dbReference>
<protein>
    <recommendedName>
        <fullName evidence="1">Stage 0 sporulation protein A homolog</fullName>
    </recommendedName>
</protein>
<dbReference type="SUPFAM" id="SSF52172">
    <property type="entry name" value="CheY-like"/>
    <property type="match status" value="1"/>
</dbReference>
<feature type="domain" description="HTH LytTR-type" evidence="5">
    <location>
        <begin position="136"/>
        <end position="225"/>
    </location>
</feature>
<comment type="function">
    <text evidence="2">May play the central regulatory role in sporulation. It may be an element of the effector pathway responsible for the activation of sporulation genes in response to nutritional stress. Spo0A may act in concert with spo0H (a sigma factor) to control the expression of some genes that are critical to the sporulation process.</text>
</comment>
<dbReference type="Pfam" id="PF04397">
    <property type="entry name" value="LytTR"/>
    <property type="match status" value="1"/>
</dbReference>
<name>A0A371AQN8_9FIRM</name>
<dbReference type="InterPro" id="IPR046947">
    <property type="entry name" value="LytR-like"/>
</dbReference>
<dbReference type="OrthoDB" id="1767672at2"/>
<dbReference type="PANTHER" id="PTHR37299">
    <property type="entry name" value="TRANSCRIPTIONAL REGULATOR-RELATED"/>
    <property type="match status" value="1"/>
</dbReference>
<dbReference type="EMBL" id="QRCT01000051">
    <property type="protein sequence ID" value="RDU21888.1"/>
    <property type="molecule type" value="Genomic_DNA"/>
</dbReference>
<keyword evidence="3" id="KW-0597">Phosphoprotein</keyword>
<sequence>MKIAICEDEQVWNQFIEQTINDYLILYKTVAEVLSFVSGELLLESGIKFDLIFLDEEMKGLSGLETAKRIRKIDEDVKIVFFTSHTDIMQKAFHVNTYRFLDKKMDKQNIFNCLDDYFHDVKNEKYLEIDVQGVEVMIRQKDIVYITAIRNGTLVYCKNETLVAKYTLKEFEERLNQELFYRCHRNTIVNISFIDWIDEKIILFGGYKVKCSQRRKAELKQLYTQYLIKYAR</sequence>
<dbReference type="Gene3D" id="3.40.50.2300">
    <property type="match status" value="1"/>
</dbReference>
<dbReference type="AlphaFoldDB" id="A0A371AQN8"/>
<dbReference type="SMART" id="SM00448">
    <property type="entry name" value="REC"/>
    <property type="match status" value="1"/>
</dbReference>
<evidence type="ECO:0000259" key="4">
    <source>
        <dbReference type="PROSITE" id="PS50110"/>
    </source>
</evidence>
<dbReference type="GO" id="GO:0003677">
    <property type="term" value="F:DNA binding"/>
    <property type="evidence" value="ECO:0007669"/>
    <property type="project" value="UniProtKB-KW"/>
</dbReference>
<evidence type="ECO:0000256" key="1">
    <source>
        <dbReference type="ARBA" id="ARBA00018672"/>
    </source>
</evidence>
<keyword evidence="7" id="KW-1185">Reference proteome</keyword>
<evidence type="ECO:0000313" key="6">
    <source>
        <dbReference type="EMBL" id="RDU21888.1"/>
    </source>
</evidence>
<proteinExistence type="predicted"/>
<dbReference type="InterPro" id="IPR001789">
    <property type="entry name" value="Sig_transdc_resp-reg_receiver"/>
</dbReference>
<dbReference type="GO" id="GO:0000156">
    <property type="term" value="F:phosphorelay response regulator activity"/>
    <property type="evidence" value="ECO:0007669"/>
    <property type="project" value="InterPro"/>
</dbReference>
<gene>
    <name evidence="6" type="ORF">DWV06_18065</name>
</gene>
<evidence type="ECO:0000256" key="2">
    <source>
        <dbReference type="ARBA" id="ARBA00024867"/>
    </source>
</evidence>
<keyword evidence="6" id="KW-0238">DNA-binding</keyword>
<organism evidence="6 7">
    <name type="scientific">Anaerosacchariphilus polymeriproducens</name>
    <dbReference type="NCBI Taxonomy" id="1812858"/>
    <lineage>
        <taxon>Bacteria</taxon>
        <taxon>Bacillati</taxon>
        <taxon>Bacillota</taxon>
        <taxon>Clostridia</taxon>
        <taxon>Lachnospirales</taxon>
        <taxon>Lachnospiraceae</taxon>
        <taxon>Anaerosacchariphilus</taxon>
    </lineage>
</organism>
<dbReference type="InterPro" id="IPR011006">
    <property type="entry name" value="CheY-like_superfamily"/>
</dbReference>